<evidence type="ECO:0000256" key="12">
    <source>
        <dbReference type="ARBA" id="ARBA00023055"/>
    </source>
</evidence>
<evidence type="ECO:0000256" key="19">
    <source>
        <dbReference type="RuleBase" id="RU364027"/>
    </source>
</evidence>
<feature type="compositionally biased region" description="Polar residues" evidence="20">
    <location>
        <begin position="811"/>
        <end position="820"/>
    </location>
</feature>
<dbReference type="GO" id="GO:0000139">
    <property type="term" value="C:Golgi membrane"/>
    <property type="evidence" value="ECO:0007669"/>
    <property type="project" value="UniProtKB-SubCell"/>
</dbReference>
<dbReference type="Pfam" id="PF04109">
    <property type="entry name" value="ATG9"/>
    <property type="match status" value="1"/>
</dbReference>
<feature type="transmembrane region" description="Helical" evidence="19">
    <location>
        <begin position="210"/>
        <end position="232"/>
    </location>
</feature>
<name>A0A0C9UBH6_SPHS4</name>
<evidence type="ECO:0000256" key="20">
    <source>
        <dbReference type="SAM" id="MobiDB-lite"/>
    </source>
</evidence>
<dbReference type="HOGENOM" id="CLU_006200_1_1_1"/>
<dbReference type="GO" id="GO:0061709">
    <property type="term" value="P:reticulophagy"/>
    <property type="evidence" value="ECO:0007669"/>
    <property type="project" value="TreeGrafter"/>
</dbReference>
<gene>
    <name evidence="21" type="ORF">M422DRAFT_38218</name>
</gene>
<comment type="similarity">
    <text evidence="5 19">Belongs to the ATG9 family.</text>
</comment>
<dbReference type="GO" id="GO:0030659">
    <property type="term" value="C:cytoplasmic vesicle membrane"/>
    <property type="evidence" value="ECO:0007669"/>
    <property type="project" value="UniProtKB-SubCell"/>
</dbReference>
<keyword evidence="9 19" id="KW-1133">Transmembrane helix</keyword>
<evidence type="ECO:0000256" key="2">
    <source>
        <dbReference type="ARBA" id="ARBA00004477"/>
    </source>
</evidence>
<reference evidence="21 22" key="1">
    <citation type="submission" date="2014-06" db="EMBL/GenBank/DDBJ databases">
        <title>Evolutionary Origins and Diversification of the Mycorrhizal Mutualists.</title>
        <authorList>
            <consortium name="DOE Joint Genome Institute"/>
            <consortium name="Mycorrhizal Genomics Consortium"/>
            <person name="Kohler A."/>
            <person name="Kuo A."/>
            <person name="Nagy L.G."/>
            <person name="Floudas D."/>
            <person name="Copeland A."/>
            <person name="Barry K.W."/>
            <person name="Cichocki N."/>
            <person name="Veneault-Fourrey C."/>
            <person name="LaButti K."/>
            <person name="Lindquist E.A."/>
            <person name="Lipzen A."/>
            <person name="Lundell T."/>
            <person name="Morin E."/>
            <person name="Murat C."/>
            <person name="Riley R."/>
            <person name="Ohm R."/>
            <person name="Sun H."/>
            <person name="Tunlid A."/>
            <person name="Henrissat B."/>
            <person name="Grigoriev I.V."/>
            <person name="Hibbett D.S."/>
            <person name="Martin F."/>
        </authorList>
    </citation>
    <scope>NUCLEOTIDE SEQUENCE [LARGE SCALE GENOMIC DNA]</scope>
    <source>
        <strain evidence="21 22">SS14</strain>
    </source>
</reference>
<evidence type="ECO:0000256" key="4">
    <source>
        <dbReference type="ARBA" id="ARBA00004653"/>
    </source>
</evidence>
<dbReference type="GO" id="GO:0006869">
    <property type="term" value="P:lipid transport"/>
    <property type="evidence" value="ECO:0007669"/>
    <property type="project" value="UniProtKB-KW"/>
</dbReference>
<organism evidence="21 22">
    <name type="scientific">Sphaerobolus stellatus (strain SS14)</name>
    <dbReference type="NCBI Taxonomy" id="990650"/>
    <lineage>
        <taxon>Eukaryota</taxon>
        <taxon>Fungi</taxon>
        <taxon>Dikarya</taxon>
        <taxon>Basidiomycota</taxon>
        <taxon>Agaricomycotina</taxon>
        <taxon>Agaricomycetes</taxon>
        <taxon>Phallomycetidae</taxon>
        <taxon>Geastrales</taxon>
        <taxon>Sphaerobolaceae</taxon>
        <taxon>Sphaerobolus</taxon>
    </lineage>
</organism>
<proteinExistence type="inferred from homology"/>
<feature type="compositionally biased region" description="Acidic residues" evidence="20">
    <location>
        <begin position="51"/>
        <end position="61"/>
    </location>
</feature>
<dbReference type="AlphaFoldDB" id="A0A0C9UBH6"/>
<evidence type="ECO:0000256" key="13">
    <source>
        <dbReference type="ARBA" id="ARBA00023136"/>
    </source>
</evidence>
<feature type="region of interest" description="Disordered" evidence="20">
    <location>
        <begin position="1"/>
        <end position="81"/>
    </location>
</feature>
<dbReference type="GO" id="GO:0034497">
    <property type="term" value="P:protein localization to phagophore assembly site"/>
    <property type="evidence" value="ECO:0007669"/>
    <property type="project" value="TreeGrafter"/>
</dbReference>
<comment type="subcellular location">
    <subcellularLocation>
        <location evidence="1">Cytoplasmic vesicle membrane</location>
        <topology evidence="1">Multi-pass membrane protein</topology>
    </subcellularLocation>
    <subcellularLocation>
        <location evidence="2">Endoplasmic reticulum membrane</location>
        <topology evidence="2">Multi-pass membrane protein</topology>
    </subcellularLocation>
    <subcellularLocation>
        <location evidence="4">Golgi apparatus membrane</location>
        <topology evidence="4">Multi-pass membrane protein</topology>
    </subcellularLocation>
    <subcellularLocation>
        <location evidence="3 19">Preautophagosomal structure membrane</location>
        <topology evidence="3 19">Multi-pass membrane protein</topology>
    </subcellularLocation>
</comment>
<evidence type="ECO:0000256" key="16">
    <source>
        <dbReference type="ARBA" id="ARBA00024615"/>
    </source>
</evidence>
<evidence type="ECO:0000256" key="9">
    <source>
        <dbReference type="ARBA" id="ARBA00022989"/>
    </source>
</evidence>
<feature type="compositionally biased region" description="Polar residues" evidence="20">
    <location>
        <begin position="114"/>
        <end position="138"/>
    </location>
</feature>
<feature type="transmembrane region" description="Helical" evidence="19">
    <location>
        <begin position="253"/>
        <end position="274"/>
    </location>
</feature>
<comment type="catalytic activity">
    <reaction evidence="15">
        <text>a 1,2-diacyl-sn-glycero-3-phospho-L-serine(in) = a 1,2-diacyl-sn-glycero-3-phospho-L-serine(out)</text>
        <dbReference type="Rhea" id="RHEA:38663"/>
        <dbReference type="ChEBI" id="CHEBI:57262"/>
    </reaction>
</comment>
<evidence type="ECO:0000256" key="15">
    <source>
        <dbReference type="ARBA" id="ARBA00024479"/>
    </source>
</evidence>
<feature type="transmembrane region" description="Helical" evidence="19">
    <location>
        <begin position="534"/>
        <end position="552"/>
    </location>
</feature>
<evidence type="ECO:0000256" key="10">
    <source>
        <dbReference type="ARBA" id="ARBA00023006"/>
    </source>
</evidence>
<evidence type="ECO:0000256" key="8">
    <source>
        <dbReference type="ARBA" id="ARBA00022692"/>
    </source>
</evidence>
<feature type="transmembrane region" description="Helical" evidence="19">
    <location>
        <begin position="568"/>
        <end position="586"/>
    </location>
</feature>
<feature type="region of interest" description="Disordered" evidence="20">
    <location>
        <begin position="746"/>
        <end position="840"/>
    </location>
</feature>
<protein>
    <recommendedName>
        <fullName evidence="6 19">Autophagy-related protein 9</fullName>
    </recommendedName>
</protein>
<evidence type="ECO:0000313" key="22">
    <source>
        <dbReference type="Proteomes" id="UP000054279"/>
    </source>
</evidence>
<evidence type="ECO:0000256" key="14">
    <source>
        <dbReference type="ARBA" id="ARBA00023329"/>
    </source>
</evidence>
<keyword evidence="11" id="KW-0333">Golgi apparatus</keyword>
<evidence type="ECO:0000256" key="1">
    <source>
        <dbReference type="ARBA" id="ARBA00004439"/>
    </source>
</evidence>
<comment type="catalytic activity">
    <reaction evidence="17">
        <text>a 1,2-diacyl-sn-glycero-3-phospho-(1D-myo-inositol-3-phosphate)(in) = a 1,2-diacyl-sn-glycero-3-phospho-(1D-myo-inositol-3-phosphate)(out)</text>
        <dbReference type="Rhea" id="RHEA:67920"/>
        <dbReference type="ChEBI" id="CHEBI:58088"/>
    </reaction>
</comment>
<evidence type="ECO:0000256" key="7">
    <source>
        <dbReference type="ARBA" id="ARBA00022448"/>
    </source>
</evidence>
<comment type="catalytic activity">
    <reaction evidence="16">
        <text>a 1,2-diacyl-sn-glycero-3-phosphoethanolamine(in) = a 1,2-diacyl-sn-glycero-3-phosphoethanolamine(out)</text>
        <dbReference type="Rhea" id="RHEA:38895"/>
        <dbReference type="ChEBI" id="CHEBI:64612"/>
    </reaction>
</comment>
<feature type="region of interest" description="Disordered" evidence="20">
    <location>
        <begin position="104"/>
        <end position="165"/>
    </location>
</feature>
<dbReference type="InterPro" id="IPR007241">
    <property type="entry name" value="Autophagy-rel_prot_9"/>
</dbReference>
<evidence type="ECO:0000256" key="5">
    <source>
        <dbReference type="ARBA" id="ARBA00006185"/>
    </source>
</evidence>
<dbReference type="GO" id="GO:0000422">
    <property type="term" value="P:autophagy of mitochondrion"/>
    <property type="evidence" value="ECO:0007669"/>
    <property type="project" value="TreeGrafter"/>
</dbReference>
<evidence type="ECO:0000256" key="18">
    <source>
        <dbReference type="ARBA" id="ARBA00024631"/>
    </source>
</evidence>
<feature type="transmembrane region" description="Helical" evidence="19">
    <location>
        <begin position="445"/>
        <end position="469"/>
    </location>
</feature>
<evidence type="ECO:0000256" key="3">
    <source>
        <dbReference type="ARBA" id="ARBA00004511"/>
    </source>
</evidence>
<keyword evidence="22" id="KW-1185">Reference proteome</keyword>
<evidence type="ECO:0000313" key="21">
    <source>
        <dbReference type="EMBL" id="KIJ26427.1"/>
    </source>
</evidence>
<comment type="catalytic activity">
    <reaction evidence="18">
        <text>a 1,2-diacyl-sn-glycero-3-phosphocholine(in) = a 1,2-diacyl-sn-glycero-3-phosphocholine(out)</text>
        <dbReference type="Rhea" id="RHEA:38571"/>
        <dbReference type="ChEBI" id="CHEBI:57643"/>
    </reaction>
</comment>
<dbReference type="OrthoDB" id="2020634at2759"/>
<dbReference type="EMBL" id="KN837369">
    <property type="protein sequence ID" value="KIJ26427.1"/>
    <property type="molecule type" value="Genomic_DNA"/>
</dbReference>
<keyword evidence="10 19" id="KW-0072">Autophagy</keyword>
<dbReference type="GO" id="GO:0005789">
    <property type="term" value="C:endoplasmic reticulum membrane"/>
    <property type="evidence" value="ECO:0007669"/>
    <property type="project" value="UniProtKB-SubCell"/>
</dbReference>
<dbReference type="PANTHER" id="PTHR13038">
    <property type="entry name" value="APG9 AUTOPHAGY 9"/>
    <property type="match status" value="1"/>
</dbReference>
<accession>A0A0C9UBH6</accession>
<keyword evidence="13 19" id="KW-0472">Membrane</keyword>
<dbReference type="GO" id="GO:0005776">
    <property type="term" value="C:autophagosome"/>
    <property type="evidence" value="ECO:0007669"/>
    <property type="project" value="TreeGrafter"/>
</dbReference>
<feature type="transmembrane region" description="Helical" evidence="19">
    <location>
        <begin position="634"/>
        <end position="655"/>
    </location>
</feature>
<keyword evidence="14" id="KW-0968">Cytoplasmic vesicle</keyword>
<dbReference type="GO" id="GO:0034727">
    <property type="term" value="P:piecemeal microautophagy of the nucleus"/>
    <property type="evidence" value="ECO:0007669"/>
    <property type="project" value="TreeGrafter"/>
</dbReference>
<keyword evidence="12 19" id="KW-0445">Lipid transport</keyword>
<evidence type="ECO:0000256" key="6">
    <source>
        <dbReference type="ARBA" id="ARBA00018074"/>
    </source>
</evidence>
<dbReference type="PANTHER" id="PTHR13038:SF10">
    <property type="entry name" value="AUTOPHAGY-RELATED PROTEIN 9"/>
    <property type="match status" value="1"/>
</dbReference>
<keyword evidence="8 19" id="KW-0812">Transmembrane</keyword>
<dbReference type="GO" id="GO:0034045">
    <property type="term" value="C:phagophore assembly site membrane"/>
    <property type="evidence" value="ECO:0007669"/>
    <property type="project" value="UniProtKB-SubCell"/>
</dbReference>
<sequence>MTDPRSSRGFYAPSHSGMASGSRSPSNSRPFLSMLNPSSRYQGYTQAASLLEEEEEDENEQQQESTLNSTHRVSWDEGSQMGVFKRNEEHSSDDEVPQSLMFEASPTKGKGKQPATTISSRQSRTPQQAASVLPTTHPIQLLPPKPSDMNQPSTPEPPWRNEPSKAMRGLDDYERALWNWVNVYNLDSYLQEVYAYYEGKGIYCIALSQALNLLTVGFVIGFSTFLLGCIDYPRIRRDRDHISHLGDIIIEKCISKFSGFTLFFFMCFGAFYIWQIVQFVFNVMRLMDMHRFYTHLLGIPDVDIQTISWPEVVRRIGAIRDENPITALSSATDSNPGFSPLTAKLDAHDVANRIMRQENYLIALFNKELLDLRSPIPKFIARLLNTHGGGSVHGEAKGETLTQALEWNLRFCLTGWLFDHSGRVKRVFLKERNRRVLTEQLKRRFIFMGILNAIAVPFIVPYVLLHSFFQYFEQYRKDPSSLSGRKYTLFAEWKFREFNELPHLFNRRLAESYPVTTIYIGQFPNEKLVIIMRFVRFVTGSFAGILLLATVLDPDVFLHLEITQHGNAPFFLGILASIAAGAHAMIPEENRVFDPEVLMTEVIHYTHYMPNSWKGKLHSQAVHKEFGQLFQMKVLIFLQELLSVVLTPFILWYSLPPCAVAIVDFFREFTVHVDGLDYVCSFAVFDFKRHGNVKYGAPTEANEDRFMSKEGKMEKSFLNFKAANPQWNPTDATGSLYLSRMAEFGGHHNAHTGPPRRTQSRTRFDGPDPSATPLNRAQEYDRALQQSIAKATSRKRNIGRSRTLTREPDSADQTPVQSVALSPVRPEDRAPDGGIGSELGDSYVEDIAMRRAGRTFLPVASERQEDDEVQDAGIMGLLTQIYGQGRTVL</sequence>
<evidence type="ECO:0000256" key="11">
    <source>
        <dbReference type="ARBA" id="ARBA00023034"/>
    </source>
</evidence>
<feature type="compositionally biased region" description="Polar residues" evidence="20">
    <location>
        <begin position="17"/>
        <end position="48"/>
    </location>
</feature>
<keyword evidence="7 19" id="KW-0813">Transport</keyword>
<evidence type="ECO:0000256" key="17">
    <source>
        <dbReference type="ARBA" id="ARBA00024621"/>
    </source>
</evidence>
<dbReference type="Proteomes" id="UP000054279">
    <property type="component" value="Unassembled WGS sequence"/>
</dbReference>
<comment type="function">
    <text evidence="19">Phospholipid scramblase involved in autophagy. Cycles between the preautophagosomal structure/phagophore assembly site (PAS) and the cytoplasmic vesicle pool and supplies membrane for the growing autophagosome. Lipid scramblase activity plays a key role in preautophagosomal structure/phagophore assembly by distributing the phospholipids that arrive through ATG2 from the cytoplasmic to the luminal leaflet of the bilayer, thereby driving autophagosomal membrane expansion.</text>
</comment>